<dbReference type="Proteomes" id="UP000821837">
    <property type="component" value="Unassembled WGS sequence"/>
</dbReference>
<gene>
    <name evidence="1" type="ORF">HPB52_003263</name>
</gene>
<name>A0A9D4Q4N4_RHISA</name>
<comment type="caution">
    <text evidence="1">The sequence shown here is derived from an EMBL/GenBank/DDBJ whole genome shotgun (WGS) entry which is preliminary data.</text>
</comment>
<dbReference type="EMBL" id="JABSTV010001248">
    <property type="protein sequence ID" value="KAH7967852.1"/>
    <property type="molecule type" value="Genomic_DNA"/>
</dbReference>
<keyword evidence="2" id="KW-1185">Reference proteome</keyword>
<evidence type="ECO:0000313" key="1">
    <source>
        <dbReference type="EMBL" id="KAH7967852.1"/>
    </source>
</evidence>
<protein>
    <submittedName>
        <fullName evidence="1">Uncharacterized protein</fullName>
    </submittedName>
</protein>
<sequence>MCDALDATAVTGERADWQFMFSERRAGFVECLQVVFNFCLCSGEEPVRELEQRVVAASVFGTVPEPDAVTVPSARASSLLLSGEVSSFSFNAECADER</sequence>
<reference evidence="1" key="1">
    <citation type="journal article" date="2020" name="Cell">
        <title>Large-Scale Comparative Analyses of Tick Genomes Elucidate Their Genetic Diversity and Vector Capacities.</title>
        <authorList>
            <consortium name="Tick Genome and Microbiome Consortium (TIGMIC)"/>
            <person name="Jia N."/>
            <person name="Wang J."/>
            <person name="Shi W."/>
            <person name="Du L."/>
            <person name="Sun Y."/>
            <person name="Zhan W."/>
            <person name="Jiang J.F."/>
            <person name="Wang Q."/>
            <person name="Zhang B."/>
            <person name="Ji P."/>
            <person name="Bell-Sakyi L."/>
            <person name="Cui X.M."/>
            <person name="Yuan T.T."/>
            <person name="Jiang B.G."/>
            <person name="Yang W.F."/>
            <person name="Lam T.T."/>
            <person name="Chang Q.C."/>
            <person name="Ding S.J."/>
            <person name="Wang X.J."/>
            <person name="Zhu J.G."/>
            <person name="Ruan X.D."/>
            <person name="Zhao L."/>
            <person name="Wei J.T."/>
            <person name="Ye R.Z."/>
            <person name="Que T.C."/>
            <person name="Du C.H."/>
            <person name="Zhou Y.H."/>
            <person name="Cheng J.X."/>
            <person name="Dai P.F."/>
            <person name="Guo W.B."/>
            <person name="Han X.H."/>
            <person name="Huang E.J."/>
            <person name="Li L.F."/>
            <person name="Wei W."/>
            <person name="Gao Y.C."/>
            <person name="Liu J.Z."/>
            <person name="Shao H.Z."/>
            <person name="Wang X."/>
            <person name="Wang C.C."/>
            <person name="Yang T.C."/>
            <person name="Huo Q.B."/>
            <person name="Li W."/>
            <person name="Chen H.Y."/>
            <person name="Chen S.E."/>
            <person name="Zhou L.G."/>
            <person name="Ni X.B."/>
            <person name="Tian J.H."/>
            <person name="Sheng Y."/>
            <person name="Liu T."/>
            <person name="Pan Y.S."/>
            <person name="Xia L.Y."/>
            <person name="Li J."/>
            <person name="Zhao F."/>
            <person name="Cao W.C."/>
        </authorList>
    </citation>
    <scope>NUCLEOTIDE SEQUENCE</scope>
    <source>
        <strain evidence="1">Rsan-2018</strain>
    </source>
</reference>
<organism evidence="1 2">
    <name type="scientific">Rhipicephalus sanguineus</name>
    <name type="common">Brown dog tick</name>
    <name type="synonym">Ixodes sanguineus</name>
    <dbReference type="NCBI Taxonomy" id="34632"/>
    <lineage>
        <taxon>Eukaryota</taxon>
        <taxon>Metazoa</taxon>
        <taxon>Ecdysozoa</taxon>
        <taxon>Arthropoda</taxon>
        <taxon>Chelicerata</taxon>
        <taxon>Arachnida</taxon>
        <taxon>Acari</taxon>
        <taxon>Parasitiformes</taxon>
        <taxon>Ixodida</taxon>
        <taxon>Ixodoidea</taxon>
        <taxon>Ixodidae</taxon>
        <taxon>Rhipicephalinae</taxon>
        <taxon>Rhipicephalus</taxon>
        <taxon>Rhipicephalus</taxon>
    </lineage>
</organism>
<proteinExistence type="predicted"/>
<dbReference type="AlphaFoldDB" id="A0A9D4Q4N4"/>
<accession>A0A9D4Q4N4</accession>
<reference evidence="1" key="2">
    <citation type="submission" date="2021-09" db="EMBL/GenBank/DDBJ databases">
        <authorList>
            <person name="Jia N."/>
            <person name="Wang J."/>
            <person name="Shi W."/>
            <person name="Du L."/>
            <person name="Sun Y."/>
            <person name="Zhan W."/>
            <person name="Jiang J."/>
            <person name="Wang Q."/>
            <person name="Zhang B."/>
            <person name="Ji P."/>
            <person name="Sakyi L.B."/>
            <person name="Cui X."/>
            <person name="Yuan T."/>
            <person name="Jiang B."/>
            <person name="Yang W."/>
            <person name="Lam T.T.-Y."/>
            <person name="Chang Q."/>
            <person name="Ding S."/>
            <person name="Wang X."/>
            <person name="Zhu J."/>
            <person name="Ruan X."/>
            <person name="Zhao L."/>
            <person name="Wei J."/>
            <person name="Que T."/>
            <person name="Du C."/>
            <person name="Cheng J."/>
            <person name="Dai P."/>
            <person name="Han X."/>
            <person name="Huang E."/>
            <person name="Gao Y."/>
            <person name="Liu J."/>
            <person name="Shao H."/>
            <person name="Ye R."/>
            <person name="Li L."/>
            <person name="Wei W."/>
            <person name="Wang X."/>
            <person name="Wang C."/>
            <person name="Huo Q."/>
            <person name="Li W."/>
            <person name="Guo W."/>
            <person name="Chen H."/>
            <person name="Chen S."/>
            <person name="Zhou L."/>
            <person name="Zhou L."/>
            <person name="Ni X."/>
            <person name="Tian J."/>
            <person name="Zhou Y."/>
            <person name="Sheng Y."/>
            <person name="Liu T."/>
            <person name="Pan Y."/>
            <person name="Xia L."/>
            <person name="Li J."/>
            <person name="Zhao F."/>
            <person name="Cao W."/>
        </authorList>
    </citation>
    <scope>NUCLEOTIDE SEQUENCE</scope>
    <source>
        <strain evidence="1">Rsan-2018</strain>
        <tissue evidence="1">Larvae</tissue>
    </source>
</reference>
<evidence type="ECO:0000313" key="2">
    <source>
        <dbReference type="Proteomes" id="UP000821837"/>
    </source>
</evidence>